<keyword evidence="1" id="KW-0677">Repeat</keyword>
<dbReference type="EMBL" id="UFQS01000045">
    <property type="protein sequence ID" value="SSW98432.1"/>
    <property type="molecule type" value="Genomic_DNA"/>
</dbReference>
<dbReference type="Gene3D" id="1.20.1270.220">
    <property type="match status" value="1"/>
</dbReference>
<dbReference type="InterPro" id="IPR038336">
    <property type="entry name" value="NET_sf"/>
</dbReference>
<dbReference type="SUPFAM" id="SSF47370">
    <property type="entry name" value="Bromodomain"/>
    <property type="match status" value="2"/>
</dbReference>
<sequence length="1466" mass="159341">MLLIRLSDPDNSTISNTAKNHLNNTSIMQTGTDNSVTTPTPVTTPTASKVDVKEPPPRIEIPVEPVNGIVQPHVIPPPERPGRNTNQLQFLNKNVMKAVWKHQFAWPFQQPVDAKTLNLPDYHRIIKQPMDLGTIKKRLENNYYWTAKEAIQDFNTMFSNCYVYNKPGEDVVVMAQALEKVFLSKVSAMPKEEVEMEPPAKGGKKKPAARPSNASIPGTPGPQTPLSGKARPGSALSGTVTSTSVPATPSPATVASVPPIANIPPSSVPGSTNTTTTAITAIPSATHNNSTTLANQQSMIPTGATPGAPYLVNTSQPGMESVLPPQPPAKVVKKGVKRKADTTTPTATAFEGYGTPLENKSAKISTRRESGRQDIAPFQSSAYPMSPMTGQGSSQYPPKNKEKLSEALKSCNEILKELFSKKHSGYAWPFYKPVDAELLGLHDYHEIIKKPMDLGTVKRKMDNREYKTAQEFAADVRLIFTNCYKYNPPDHDVVAMGRKLQDVFEMKYANVPDEPVNNIMPSHHVKANEATSSSDSDSNDSDVDSVSSEETSAKIKQLQKQLEEMQAKIKRVQAESLAKRKEKKKKMQKEKKVKSGGAIPGTLENTLTPGLTQPNAPKAKNKGARAPKGAAAANVPVTPGMNPAQVGAPPNKKARNTNAGQGNRGGNKKKGAQAPATAVPHYDSEEEDTAKPMSYDEKRQLSLDINKLPGDKLGRVVHIIQSREPSLRDSNPDEIEIDFETLKPSTLRELESYVASCLRKKTHKKVSGKSKDEQMAEKKQELEKRLQDVTGQLGTAKKSTKKDEAAKEAAHASRLSSSSSTTDSTSSSSSDSSSSDTSDSEAGDDKQSKKKSSKKGSSPAVNNAPPASLTTTNNTIVNMPQPTTATQIPSDQTLQQQQQLQQQSVPITQSQTPQMTQQQQQQVTQNQSVTPQTQTQQNQPNTPSLLPNLTMNPNLYSTQTPKSESISTHNTTPSVQQPSSNTGSNVKNSSISNINNQNNSNNSSNLMSNNMSNNNTNNSMNNSSNNNNSSSTVPLPNPSPSNMGGLKGQDSNALISPHQLLPIPTSHTAAMNSLMHSAANQLQQQLSAGQQLGNLSGLLNANKQSSGGGGGGNQPSISDLGLNSNYVDQIEMSLAQFEQKQANEMLNSLSHSSLMHDMSLLKQDQLSSLQAQQNIMNQMSHTQNLHMHLSNNGFGMEMAAAMNGLTAGMPNLPMHLNPMAASQMPMFDPFNNPLTKPQNFNSNNNSNNNSHSHGNSGTGGGGGGGQQSKKDEKFLGVRPLEELMMNPNDKKMGNHGHDVNNKMGFGHNNVKNANSWSSLASGSPQSTPKPKPPAMDTFQAFKKQAKEKEMRQKLLEQAESKRLQKEAQEKERQRQHEQIKAKQQEAEQQQLNNGRKSHLDQVSGRSDEMKASPHNNSQSPIASMTAADKRAELRRMEQERRRREALSSQIDMNMQSDLMAAFEESL</sequence>
<feature type="region of interest" description="Disordered" evidence="4">
    <location>
        <begin position="191"/>
        <end position="260"/>
    </location>
</feature>
<dbReference type="FunFam" id="1.20.920.10:FF:000003">
    <property type="entry name" value="Bromodomain-containing protein 2"/>
    <property type="match status" value="1"/>
</dbReference>
<feature type="compositionally biased region" description="Polar residues" evidence="4">
    <location>
        <begin position="378"/>
        <end position="397"/>
    </location>
</feature>
<evidence type="ECO:0000313" key="7">
    <source>
        <dbReference type="EMBL" id="SSW98432.1"/>
    </source>
</evidence>
<feature type="compositionally biased region" description="Low complexity" evidence="4">
    <location>
        <begin position="1239"/>
        <end position="1255"/>
    </location>
</feature>
<dbReference type="GO" id="GO:0006338">
    <property type="term" value="P:chromatin remodeling"/>
    <property type="evidence" value="ECO:0007669"/>
    <property type="project" value="TreeGrafter"/>
</dbReference>
<feature type="compositionally biased region" description="Basic and acidic residues" evidence="4">
    <location>
        <begin position="1344"/>
        <end position="1385"/>
    </location>
</feature>
<dbReference type="PANTHER" id="PTHR22880">
    <property type="entry name" value="FALZ-RELATED BROMODOMAIN-CONTAINING PROTEINS"/>
    <property type="match status" value="1"/>
</dbReference>
<feature type="compositionally biased region" description="Gly residues" evidence="4">
    <location>
        <begin position="1256"/>
        <end position="1266"/>
    </location>
</feature>
<dbReference type="PROSITE" id="PS00633">
    <property type="entry name" value="BROMODOMAIN_1"/>
    <property type="match status" value="2"/>
</dbReference>
<feature type="compositionally biased region" description="Low complexity" evidence="4">
    <location>
        <begin position="984"/>
        <end position="1034"/>
    </location>
</feature>
<evidence type="ECO:0000313" key="8">
    <source>
        <dbReference type="EMBL" id="SSX18818.1"/>
    </source>
</evidence>
<dbReference type="PROSITE" id="PS51525">
    <property type="entry name" value="NET"/>
    <property type="match status" value="1"/>
</dbReference>
<feature type="compositionally biased region" description="Low complexity" evidence="4">
    <location>
        <begin position="239"/>
        <end position="259"/>
    </location>
</feature>
<dbReference type="PRINTS" id="PR00503">
    <property type="entry name" value="BROMODOMAIN"/>
</dbReference>
<feature type="compositionally biased region" description="Polar residues" evidence="4">
    <location>
        <begin position="1309"/>
        <end position="1326"/>
    </location>
</feature>
<dbReference type="Pfam" id="PF17105">
    <property type="entry name" value="BRD4_CDT"/>
    <property type="match status" value="1"/>
</dbReference>
<protein>
    <submittedName>
        <fullName evidence="8">CSON010958 protein</fullName>
    </submittedName>
</protein>
<feature type="region of interest" description="Disordered" evidence="4">
    <location>
        <begin position="1098"/>
        <end position="1120"/>
    </location>
</feature>
<feature type="domain" description="NET" evidence="6">
    <location>
        <begin position="683"/>
        <end position="765"/>
    </location>
</feature>
<dbReference type="InterPro" id="IPR027353">
    <property type="entry name" value="NET_dom"/>
</dbReference>
<feature type="region of interest" description="Disordered" evidence="4">
    <location>
        <begin position="573"/>
        <end position="698"/>
    </location>
</feature>
<feature type="domain" description="Bromo" evidence="5">
    <location>
        <begin position="422"/>
        <end position="494"/>
    </location>
</feature>
<evidence type="ECO:0000256" key="2">
    <source>
        <dbReference type="ARBA" id="ARBA00023117"/>
    </source>
</evidence>
<dbReference type="InterPro" id="IPR043508">
    <property type="entry name" value="Bromo_Brdt_I"/>
</dbReference>
<feature type="compositionally biased region" description="Basic and acidic residues" evidence="4">
    <location>
        <begin position="769"/>
        <end position="787"/>
    </location>
</feature>
<feature type="compositionally biased region" description="Low complexity" evidence="4">
    <location>
        <begin position="812"/>
        <end position="837"/>
    </location>
</feature>
<feature type="region of interest" description="Disordered" evidence="4">
    <location>
        <begin position="1227"/>
        <end position="1270"/>
    </location>
</feature>
<feature type="compositionally biased region" description="Polar residues" evidence="4">
    <location>
        <begin position="603"/>
        <end position="613"/>
    </location>
</feature>
<dbReference type="Gene3D" id="1.20.920.10">
    <property type="entry name" value="Bromodomain-like"/>
    <property type="match status" value="2"/>
</dbReference>
<gene>
    <name evidence="8" type="primary">CSON010958</name>
</gene>
<reference evidence="7" key="1">
    <citation type="submission" date="2018-04" db="EMBL/GenBank/DDBJ databases">
        <authorList>
            <person name="Go L.Y."/>
            <person name="Mitchell J.A."/>
        </authorList>
    </citation>
    <scope>NUCLEOTIDE SEQUENCE</scope>
    <source>
        <tissue evidence="7">Whole organism</tissue>
    </source>
</reference>
<feature type="compositionally biased region" description="Low complexity" evidence="4">
    <location>
        <begin position="36"/>
        <end position="46"/>
    </location>
</feature>
<dbReference type="FunFam" id="1.20.1270.220:FF:000001">
    <property type="entry name" value="bromodomain-containing protein 2 isoform X1"/>
    <property type="match status" value="1"/>
</dbReference>
<name>A0A336LYR9_CULSO</name>
<dbReference type="PROSITE" id="PS50014">
    <property type="entry name" value="BROMODOMAIN_2"/>
    <property type="match status" value="2"/>
</dbReference>
<dbReference type="CDD" id="cd05497">
    <property type="entry name" value="Bromo_Brdt_I_like"/>
    <property type="match status" value="1"/>
</dbReference>
<organism evidence="8">
    <name type="scientific">Culicoides sonorensis</name>
    <name type="common">Biting midge</name>
    <dbReference type="NCBI Taxonomy" id="179676"/>
    <lineage>
        <taxon>Eukaryota</taxon>
        <taxon>Metazoa</taxon>
        <taxon>Ecdysozoa</taxon>
        <taxon>Arthropoda</taxon>
        <taxon>Hexapoda</taxon>
        <taxon>Insecta</taxon>
        <taxon>Pterygota</taxon>
        <taxon>Neoptera</taxon>
        <taxon>Endopterygota</taxon>
        <taxon>Diptera</taxon>
        <taxon>Nematocera</taxon>
        <taxon>Chironomoidea</taxon>
        <taxon>Ceratopogonidae</taxon>
        <taxon>Ceratopogoninae</taxon>
        <taxon>Culicoides</taxon>
        <taxon>Monoculicoides</taxon>
    </lineage>
</organism>
<feature type="region of interest" description="Disordered" evidence="4">
    <location>
        <begin position="25"/>
        <end position="62"/>
    </location>
</feature>
<keyword evidence="2 3" id="KW-0103">Bromodomain</keyword>
<dbReference type="InterPro" id="IPR031354">
    <property type="entry name" value="BRD4_CDT"/>
</dbReference>
<dbReference type="GO" id="GO:0006355">
    <property type="term" value="P:regulation of DNA-templated transcription"/>
    <property type="evidence" value="ECO:0007669"/>
    <property type="project" value="TreeGrafter"/>
</dbReference>
<dbReference type="PANTHER" id="PTHR22880:SF225">
    <property type="entry name" value="BROMODOMAIN-CONTAINING PROTEIN BET-1-RELATED"/>
    <property type="match status" value="1"/>
</dbReference>
<proteinExistence type="predicted"/>
<reference evidence="8" key="2">
    <citation type="submission" date="2018-07" db="EMBL/GenBank/DDBJ databases">
        <authorList>
            <person name="Quirk P.G."/>
            <person name="Krulwich T.A."/>
        </authorList>
    </citation>
    <scope>NUCLEOTIDE SEQUENCE</scope>
</reference>
<dbReference type="Pfam" id="PF00439">
    <property type="entry name" value="Bromodomain"/>
    <property type="match status" value="2"/>
</dbReference>
<feature type="compositionally biased region" description="Polar residues" evidence="4">
    <location>
        <begin position="868"/>
        <end position="886"/>
    </location>
</feature>
<evidence type="ECO:0000259" key="5">
    <source>
        <dbReference type="PROSITE" id="PS50014"/>
    </source>
</evidence>
<dbReference type="Pfam" id="PF17035">
    <property type="entry name" value="BET"/>
    <property type="match status" value="1"/>
</dbReference>
<feature type="region of interest" description="Disordered" evidence="4">
    <location>
        <begin position="1285"/>
        <end position="1452"/>
    </location>
</feature>
<feature type="compositionally biased region" description="Basic and acidic residues" evidence="4">
    <location>
        <begin position="1288"/>
        <end position="1300"/>
    </location>
</feature>
<dbReference type="GO" id="GO:0000785">
    <property type="term" value="C:chromatin"/>
    <property type="evidence" value="ECO:0007669"/>
    <property type="project" value="TreeGrafter"/>
</dbReference>
<dbReference type="EMBL" id="UFQT01000045">
    <property type="protein sequence ID" value="SSX18818.1"/>
    <property type="molecule type" value="Genomic_DNA"/>
</dbReference>
<dbReference type="InterPro" id="IPR050935">
    <property type="entry name" value="Bromo_chromatin_reader"/>
</dbReference>
<dbReference type="InterPro" id="IPR001487">
    <property type="entry name" value="Bromodomain"/>
</dbReference>
<feature type="region of interest" description="Disordered" evidence="4">
    <location>
        <begin position="527"/>
        <end position="559"/>
    </location>
</feature>
<feature type="compositionally biased region" description="Polar residues" evidence="4">
    <location>
        <begin position="1413"/>
        <end position="1422"/>
    </location>
</feature>
<feature type="domain" description="Bromo" evidence="5">
    <location>
        <begin position="100"/>
        <end position="172"/>
    </location>
</feature>
<feature type="compositionally biased region" description="Basic residues" evidence="4">
    <location>
        <begin position="580"/>
        <end position="594"/>
    </location>
</feature>
<feature type="region of interest" description="Disordered" evidence="4">
    <location>
        <begin position="760"/>
        <end position="1052"/>
    </location>
</feature>
<evidence type="ECO:0000259" key="6">
    <source>
        <dbReference type="PROSITE" id="PS51525"/>
    </source>
</evidence>
<accession>A0A336LYR9</accession>
<evidence type="ECO:0000256" key="3">
    <source>
        <dbReference type="PROSITE-ProRule" id="PRU00035"/>
    </source>
</evidence>
<dbReference type="OMA" id="MHDRSID"/>
<dbReference type="FunFam" id="1.20.920.10:FF:000002">
    <property type="entry name" value="Bromodomain-containing protein 4"/>
    <property type="match status" value="1"/>
</dbReference>
<evidence type="ECO:0000256" key="1">
    <source>
        <dbReference type="ARBA" id="ARBA00022737"/>
    </source>
</evidence>
<feature type="region of interest" description="Disordered" evidence="4">
    <location>
        <begin position="378"/>
        <end position="400"/>
    </location>
</feature>
<feature type="compositionally biased region" description="Polar residues" evidence="4">
    <location>
        <begin position="25"/>
        <end position="35"/>
    </location>
</feature>
<feature type="compositionally biased region" description="Polar residues" evidence="4">
    <location>
        <begin position="945"/>
        <end position="983"/>
    </location>
</feature>
<evidence type="ECO:0000256" key="4">
    <source>
        <dbReference type="SAM" id="MobiDB-lite"/>
    </source>
</evidence>
<dbReference type="InterPro" id="IPR018359">
    <property type="entry name" value="Bromodomain_CS"/>
</dbReference>
<dbReference type="GO" id="GO:0005634">
    <property type="term" value="C:nucleus"/>
    <property type="evidence" value="ECO:0007669"/>
    <property type="project" value="TreeGrafter"/>
</dbReference>
<dbReference type="SMART" id="SM00297">
    <property type="entry name" value="BROMO"/>
    <property type="match status" value="2"/>
</dbReference>
<dbReference type="InterPro" id="IPR043509">
    <property type="entry name" value="Bromo_Brdt_II"/>
</dbReference>
<dbReference type="VEuPathDB" id="VectorBase:CSON010958"/>
<feature type="compositionally biased region" description="Low complexity" evidence="4">
    <location>
        <begin position="887"/>
        <end position="944"/>
    </location>
</feature>
<feature type="compositionally biased region" description="Basic and acidic residues" evidence="4">
    <location>
        <begin position="1427"/>
        <end position="1445"/>
    </location>
</feature>
<dbReference type="InterPro" id="IPR036427">
    <property type="entry name" value="Bromodomain-like_sf"/>
</dbReference>
<feature type="compositionally biased region" description="Basic and acidic residues" evidence="4">
    <location>
        <begin position="801"/>
        <end position="811"/>
    </location>
</feature>
<dbReference type="CDD" id="cd05498">
    <property type="entry name" value="Bromo_Brdt_II_like"/>
    <property type="match status" value="1"/>
</dbReference>